<keyword evidence="2" id="KW-0238">DNA-binding</keyword>
<keyword evidence="3" id="KW-0233">DNA recombination</keyword>
<dbReference type="CDD" id="cd01189">
    <property type="entry name" value="INT_ICEBs1_C_like"/>
    <property type="match status" value="1"/>
</dbReference>
<name>A0A840Q200_9PSEU</name>
<dbReference type="InterPro" id="IPR013762">
    <property type="entry name" value="Integrase-like_cat_sf"/>
</dbReference>
<comment type="caution">
    <text evidence="6">The sequence shown here is derived from an EMBL/GenBank/DDBJ whole genome shotgun (WGS) entry which is preliminary data.</text>
</comment>
<comment type="similarity">
    <text evidence="1">Belongs to the 'phage' integrase family.</text>
</comment>
<dbReference type="Proteomes" id="UP000584374">
    <property type="component" value="Unassembled WGS sequence"/>
</dbReference>
<accession>A0A840Q200</accession>
<dbReference type="Pfam" id="PF00589">
    <property type="entry name" value="Phage_integrase"/>
    <property type="match status" value="1"/>
</dbReference>
<dbReference type="InterPro" id="IPR058717">
    <property type="entry name" value="Phage_L5_Integrase_N"/>
</dbReference>
<dbReference type="AlphaFoldDB" id="A0A840Q200"/>
<feature type="region of interest" description="Disordered" evidence="4">
    <location>
        <begin position="1"/>
        <end position="25"/>
    </location>
</feature>
<dbReference type="SUPFAM" id="SSF56349">
    <property type="entry name" value="DNA breaking-rejoining enzymes"/>
    <property type="match status" value="1"/>
</dbReference>
<dbReference type="InterPro" id="IPR010998">
    <property type="entry name" value="Integrase_recombinase_N"/>
</dbReference>
<keyword evidence="7" id="KW-1185">Reference proteome</keyword>
<evidence type="ECO:0000259" key="5">
    <source>
        <dbReference type="PROSITE" id="PS51898"/>
    </source>
</evidence>
<evidence type="ECO:0000313" key="7">
    <source>
        <dbReference type="Proteomes" id="UP000584374"/>
    </source>
</evidence>
<evidence type="ECO:0000256" key="1">
    <source>
        <dbReference type="ARBA" id="ARBA00008857"/>
    </source>
</evidence>
<dbReference type="PANTHER" id="PTHR30349:SF64">
    <property type="entry name" value="PROPHAGE INTEGRASE INTD-RELATED"/>
    <property type="match status" value="1"/>
</dbReference>
<feature type="domain" description="Tyr recombinase" evidence="5">
    <location>
        <begin position="151"/>
        <end position="395"/>
    </location>
</feature>
<dbReference type="Gene3D" id="1.10.443.10">
    <property type="entry name" value="Intergrase catalytic core"/>
    <property type="match status" value="1"/>
</dbReference>
<dbReference type="GO" id="GO:0003677">
    <property type="term" value="F:DNA binding"/>
    <property type="evidence" value="ECO:0007669"/>
    <property type="project" value="UniProtKB-KW"/>
</dbReference>
<dbReference type="InterPro" id="IPR050090">
    <property type="entry name" value="Tyrosine_recombinase_XerCD"/>
</dbReference>
<dbReference type="GO" id="GO:0015074">
    <property type="term" value="P:DNA integration"/>
    <property type="evidence" value="ECO:0007669"/>
    <property type="project" value="InterPro"/>
</dbReference>
<evidence type="ECO:0000256" key="2">
    <source>
        <dbReference type="ARBA" id="ARBA00023125"/>
    </source>
</evidence>
<dbReference type="PROSITE" id="PS51898">
    <property type="entry name" value="TYR_RECOMBINASE"/>
    <property type="match status" value="1"/>
</dbReference>
<dbReference type="InterPro" id="IPR011010">
    <property type="entry name" value="DNA_brk_join_enz"/>
</dbReference>
<reference evidence="6 7" key="1">
    <citation type="submission" date="2020-08" db="EMBL/GenBank/DDBJ databases">
        <title>Sequencing the genomes of 1000 actinobacteria strains.</title>
        <authorList>
            <person name="Klenk H.-P."/>
        </authorList>
    </citation>
    <scope>NUCLEOTIDE SEQUENCE [LARGE SCALE GENOMIC DNA]</scope>
    <source>
        <strain evidence="6 7">DSM 45584</strain>
    </source>
</reference>
<evidence type="ECO:0000313" key="6">
    <source>
        <dbReference type="EMBL" id="MBB5154027.1"/>
    </source>
</evidence>
<organism evidence="6 7">
    <name type="scientific">Saccharopolyspora phatthalungensis</name>
    <dbReference type="NCBI Taxonomy" id="664693"/>
    <lineage>
        <taxon>Bacteria</taxon>
        <taxon>Bacillati</taxon>
        <taxon>Actinomycetota</taxon>
        <taxon>Actinomycetes</taxon>
        <taxon>Pseudonocardiales</taxon>
        <taxon>Pseudonocardiaceae</taxon>
        <taxon>Saccharopolyspora</taxon>
    </lineage>
</organism>
<dbReference type="Gene3D" id="1.10.150.130">
    <property type="match status" value="1"/>
</dbReference>
<evidence type="ECO:0000256" key="4">
    <source>
        <dbReference type="SAM" id="MobiDB-lite"/>
    </source>
</evidence>
<gene>
    <name evidence="6" type="ORF">BJ970_001561</name>
</gene>
<dbReference type="PANTHER" id="PTHR30349">
    <property type="entry name" value="PHAGE INTEGRASE-RELATED"/>
    <property type="match status" value="1"/>
</dbReference>
<dbReference type="RefSeq" id="WP_184725422.1">
    <property type="nucleotide sequence ID" value="NZ_JACHIW010000001.1"/>
</dbReference>
<dbReference type="Pfam" id="PF26003">
    <property type="entry name" value="Integrase_N_phage"/>
    <property type="match status" value="1"/>
</dbReference>
<evidence type="ECO:0000256" key="3">
    <source>
        <dbReference type="ARBA" id="ARBA00023172"/>
    </source>
</evidence>
<dbReference type="EMBL" id="JACHIW010000001">
    <property type="protein sequence ID" value="MBB5154027.1"/>
    <property type="molecule type" value="Genomic_DNA"/>
</dbReference>
<protein>
    <submittedName>
        <fullName evidence="6">Integrase</fullName>
    </submittedName>
</protein>
<dbReference type="InterPro" id="IPR002104">
    <property type="entry name" value="Integrase_catalytic"/>
</dbReference>
<dbReference type="GO" id="GO:0006310">
    <property type="term" value="P:DNA recombination"/>
    <property type="evidence" value="ECO:0007669"/>
    <property type="project" value="UniProtKB-KW"/>
</dbReference>
<sequence>MGFVNPTPSGKWRANWRDPEGKQRAKTFRTKREASAFLAQIETQKTQGSYVSPHAGRLLFGDHAQRWMRTWNTEITTAARDGSVMRNHVLPQWAAWQLSKIDHMAVQEWITQLCEKHSRALVVECYRLTSGVLKSAVRNRLIPFNPAEEVRIPRKRKRDTDERIISRADVRSRLLPAVPQFYRAVVATAAGAGLRWGEVAGLCSDALDLDNGTLRVIRTVVEVGGHTSFKPFPKSSAGRRTVPLPSWLVEIIREHVRAWPPSEQGPVFTNTVGKPLRRTLFRSRVWKPALVRAGLLGEITQTSSGAWVGSWTGEHGDPVSAEFITYAAVVKEVARHAQGGLKFHDLRHSYATWLVDDGVPVNMVQRVMGHERSSTTLDLYTRRTDNGDRILRALDDENGDDDANGPVPVR</sequence>
<proteinExistence type="inferred from homology"/>